<comment type="similarity">
    <text evidence="2">Belongs to the TMEM129 family.</text>
</comment>
<sequence length="369" mass="42448">MELGLSATEFGAYGFIGSLLALCVIFPPQEFNSAGFTIPKIFQSFLGDERFNFVEYQLRRTCLTILIHSMLPLFFCIALELAVHEPIFSFYPHNFIQYFSTTALLLIIGIATAIFLLFHRNWEHHYIVKYLQRLNPDWRVIVDEINSDVREPMIYSINYNAYSKVMVTAHWLIRISNYNVLFAPIADSNFFVTNSHNHPYLSNENNGMHLIDIRVQSVSNSFEPFTIRVHSQEMLDTLRDQLGRPIEVLDSLSLPQALHDRFVEAFLQNIEANHRYPNANKENLDPCLGCSSTLANVKLVKNCVDAVILDNTESNCQSCNCRPMWCARCMGRIFASKQDQRTPEIWMSGRAPCPTCRTLFCVLDVCYLE</sequence>
<comment type="caution">
    <text evidence="7">The sequence shown here is derived from an EMBL/GenBank/DDBJ whole genome shotgun (WGS) entry which is preliminary data.</text>
</comment>
<name>A0AAD4NCC5_9BILA</name>
<feature type="transmembrane region" description="Helical" evidence="6">
    <location>
        <begin position="62"/>
        <end position="83"/>
    </location>
</feature>
<dbReference type="GO" id="GO:0005783">
    <property type="term" value="C:endoplasmic reticulum"/>
    <property type="evidence" value="ECO:0007669"/>
    <property type="project" value="TreeGrafter"/>
</dbReference>
<dbReference type="GO" id="GO:0061630">
    <property type="term" value="F:ubiquitin protein ligase activity"/>
    <property type="evidence" value="ECO:0007669"/>
    <property type="project" value="InterPro"/>
</dbReference>
<dbReference type="AlphaFoldDB" id="A0AAD4NCC5"/>
<reference evidence="7" key="1">
    <citation type="submission" date="2022-01" db="EMBL/GenBank/DDBJ databases">
        <title>Genome Sequence Resource for Two Populations of Ditylenchus destructor, the Migratory Endoparasitic Phytonematode.</title>
        <authorList>
            <person name="Zhang H."/>
            <person name="Lin R."/>
            <person name="Xie B."/>
        </authorList>
    </citation>
    <scope>NUCLEOTIDE SEQUENCE</scope>
    <source>
        <strain evidence="7">BazhouSP</strain>
    </source>
</reference>
<organism evidence="7 8">
    <name type="scientific">Ditylenchus destructor</name>
    <dbReference type="NCBI Taxonomy" id="166010"/>
    <lineage>
        <taxon>Eukaryota</taxon>
        <taxon>Metazoa</taxon>
        <taxon>Ecdysozoa</taxon>
        <taxon>Nematoda</taxon>
        <taxon>Chromadorea</taxon>
        <taxon>Rhabditida</taxon>
        <taxon>Tylenchina</taxon>
        <taxon>Tylenchomorpha</taxon>
        <taxon>Sphaerularioidea</taxon>
        <taxon>Anguinidae</taxon>
        <taxon>Anguininae</taxon>
        <taxon>Ditylenchus</taxon>
    </lineage>
</organism>
<dbReference type="Pfam" id="PF10272">
    <property type="entry name" value="Tmpp129"/>
    <property type="match status" value="1"/>
</dbReference>
<feature type="transmembrane region" description="Helical" evidence="6">
    <location>
        <begin position="12"/>
        <end position="28"/>
    </location>
</feature>
<keyword evidence="5 6" id="KW-0472">Membrane</keyword>
<gene>
    <name evidence="7" type="ORF">DdX_02232</name>
</gene>
<evidence type="ECO:0000256" key="1">
    <source>
        <dbReference type="ARBA" id="ARBA00004141"/>
    </source>
</evidence>
<dbReference type="GO" id="GO:0016567">
    <property type="term" value="P:protein ubiquitination"/>
    <property type="evidence" value="ECO:0007669"/>
    <property type="project" value="InterPro"/>
</dbReference>
<dbReference type="PANTHER" id="PTHR31322">
    <property type="entry name" value="E3 UBIQUITIN-PROTEIN LIGASE TM129"/>
    <property type="match status" value="1"/>
</dbReference>
<feature type="transmembrane region" description="Helical" evidence="6">
    <location>
        <begin position="95"/>
        <end position="118"/>
    </location>
</feature>
<dbReference type="Proteomes" id="UP001201812">
    <property type="component" value="Unassembled WGS sequence"/>
</dbReference>
<keyword evidence="3 6" id="KW-0812">Transmembrane</keyword>
<comment type="subcellular location">
    <subcellularLocation>
        <location evidence="1">Membrane</location>
        <topology evidence="1">Multi-pass membrane protein</topology>
    </subcellularLocation>
</comment>
<keyword evidence="8" id="KW-1185">Reference proteome</keyword>
<evidence type="ECO:0000256" key="2">
    <source>
        <dbReference type="ARBA" id="ARBA00007332"/>
    </source>
</evidence>
<evidence type="ECO:0000256" key="4">
    <source>
        <dbReference type="ARBA" id="ARBA00022989"/>
    </source>
</evidence>
<evidence type="ECO:0000256" key="3">
    <source>
        <dbReference type="ARBA" id="ARBA00022692"/>
    </source>
</evidence>
<evidence type="ECO:0000313" key="7">
    <source>
        <dbReference type="EMBL" id="KAI1725570.1"/>
    </source>
</evidence>
<proteinExistence type="inferred from homology"/>
<dbReference type="GO" id="GO:0016020">
    <property type="term" value="C:membrane"/>
    <property type="evidence" value="ECO:0007669"/>
    <property type="project" value="UniProtKB-SubCell"/>
</dbReference>
<evidence type="ECO:0000256" key="5">
    <source>
        <dbReference type="ARBA" id="ARBA00023136"/>
    </source>
</evidence>
<evidence type="ECO:0000313" key="8">
    <source>
        <dbReference type="Proteomes" id="UP001201812"/>
    </source>
</evidence>
<accession>A0AAD4NCC5</accession>
<keyword evidence="4 6" id="KW-1133">Transmembrane helix</keyword>
<dbReference type="PANTHER" id="PTHR31322:SF2">
    <property type="entry name" value="E3 UBIQUITIN-PROTEIN LIGASE TM129"/>
    <property type="match status" value="1"/>
</dbReference>
<dbReference type="InterPro" id="IPR018801">
    <property type="entry name" value="TM129"/>
</dbReference>
<protein>
    <submittedName>
        <fullName evidence="7">Transmembrane protein domain-containing protein</fullName>
    </submittedName>
</protein>
<dbReference type="EMBL" id="JAKKPZ010000002">
    <property type="protein sequence ID" value="KAI1725570.1"/>
    <property type="molecule type" value="Genomic_DNA"/>
</dbReference>
<evidence type="ECO:0000256" key="6">
    <source>
        <dbReference type="SAM" id="Phobius"/>
    </source>
</evidence>